<feature type="domain" description="L,D-TPase catalytic" evidence="11">
    <location>
        <begin position="32"/>
        <end position="142"/>
    </location>
</feature>
<dbReference type="AlphaFoldDB" id="A0A9X3TRW9"/>
<feature type="active site" description="Proton donor/acceptor" evidence="9">
    <location>
        <position position="102"/>
    </location>
</feature>
<dbReference type="InterPro" id="IPR005490">
    <property type="entry name" value="LD_TPept_cat_dom"/>
</dbReference>
<evidence type="ECO:0000256" key="4">
    <source>
        <dbReference type="ARBA" id="ARBA00022679"/>
    </source>
</evidence>
<evidence type="ECO:0000313" key="12">
    <source>
        <dbReference type="EMBL" id="MDA5109410.1"/>
    </source>
</evidence>
<evidence type="ECO:0000313" key="13">
    <source>
        <dbReference type="Proteomes" id="UP001151071"/>
    </source>
</evidence>
<sequence>MRPILTVLTLLFALYAPVSPVSAKQPEEKASVHLYVNLWKKRLYLRTPTGEVLASFPIAPGAVDTPSPIGVYSVVQKSKNWGGGFGSRWLGIDVEWGTYGIHGTNRPEHIGRFVSHGCFRMRNRDIEKLYPPVRIRTPVIIDGPIMGHERLTYRILVPGSRGALVKLVQNRLKAAGYYEGKVHGRFDQPTERAVFRFQKGEGLPVTGQIRFEDLVYLGIVE</sequence>
<dbReference type="EMBL" id="JAPYYP010000016">
    <property type="protein sequence ID" value="MDA5109410.1"/>
    <property type="molecule type" value="Genomic_DNA"/>
</dbReference>
<protein>
    <submittedName>
        <fullName evidence="12">L,D-transpeptidase family protein</fullName>
    </submittedName>
</protein>
<feature type="chain" id="PRO_5040903836" evidence="10">
    <location>
        <begin position="24"/>
        <end position="221"/>
    </location>
</feature>
<comment type="similarity">
    <text evidence="2">Belongs to the YkuD family.</text>
</comment>
<keyword evidence="7 9" id="KW-0573">Peptidoglycan synthesis</keyword>
<keyword evidence="13" id="KW-1185">Reference proteome</keyword>
<dbReference type="InterPro" id="IPR038063">
    <property type="entry name" value="Transpep_catalytic_dom"/>
</dbReference>
<name>A0A9X3TRW9_9BACL</name>
<dbReference type="GO" id="GO:0005576">
    <property type="term" value="C:extracellular region"/>
    <property type="evidence" value="ECO:0007669"/>
    <property type="project" value="TreeGrafter"/>
</dbReference>
<feature type="signal peptide" evidence="10">
    <location>
        <begin position="1"/>
        <end position="23"/>
    </location>
</feature>
<gene>
    <name evidence="12" type="ORF">O3V59_13645</name>
</gene>
<dbReference type="Gene3D" id="1.10.101.10">
    <property type="entry name" value="PGBD-like superfamily/PGBD"/>
    <property type="match status" value="1"/>
</dbReference>
<reference evidence="12" key="1">
    <citation type="submission" date="2022-12" db="EMBL/GenBank/DDBJ databases">
        <title>Draft genome sequence of the thermophilic strain Brevibacillus thermoruber HT42, isolated from Los Humeros, Puebla, Mexico, with biotechnological potential.</title>
        <authorList>
            <person name="Lara Sanchez J."/>
            <person name="Solis Palacios R."/>
            <person name="Bustos Baena A.S."/>
            <person name="Ruz Baez A.E."/>
            <person name="Espinosa Luna G."/>
            <person name="Oliart Ros R.M."/>
        </authorList>
    </citation>
    <scope>NUCLEOTIDE SEQUENCE</scope>
    <source>
        <strain evidence="12">HT42</strain>
    </source>
</reference>
<keyword evidence="3" id="KW-0328">Glycosyltransferase</keyword>
<evidence type="ECO:0000259" key="11">
    <source>
        <dbReference type="PROSITE" id="PS52029"/>
    </source>
</evidence>
<dbReference type="Pfam" id="PF03734">
    <property type="entry name" value="YkuD"/>
    <property type="match status" value="1"/>
</dbReference>
<organism evidence="12 13">
    <name type="scientific">Brevibacillus thermoruber</name>
    <dbReference type="NCBI Taxonomy" id="33942"/>
    <lineage>
        <taxon>Bacteria</taxon>
        <taxon>Bacillati</taxon>
        <taxon>Bacillota</taxon>
        <taxon>Bacilli</taxon>
        <taxon>Bacillales</taxon>
        <taxon>Paenibacillaceae</taxon>
        <taxon>Brevibacillus</taxon>
    </lineage>
</organism>
<dbReference type="RefSeq" id="WP_029099765.1">
    <property type="nucleotide sequence ID" value="NZ_JAPYYP010000016.1"/>
</dbReference>
<dbReference type="CDD" id="cd16913">
    <property type="entry name" value="YkuD_like"/>
    <property type="match status" value="1"/>
</dbReference>
<proteinExistence type="inferred from homology"/>
<evidence type="ECO:0000256" key="10">
    <source>
        <dbReference type="SAM" id="SignalP"/>
    </source>
</evidence>
<dbReference type="GO" id="GO:0071555">
    <property type="term" value="P:cell wall organization"/>
    <property type="evidence" value="ECO:0007669"/>
    <property type="project" value="UniProtKB-UniRule"/>
</dbReference>
<evidence type="ECO:0000256" key="6">
    <source>
        <dbReference type="ARBA" id="ARBA00022960"/>
    </source>
</evidence>
<dbReference type="InterPro" id="IPR002477">
    <property type="entry name" value="Peptidoglycan-bd-like"/>
</dbReference>
<comment type="pathway">
    <text evidence="1 9">Cell wall biogenesis; peptidoglycan biosynthesis.</text>
</comment>
<dbReference type="InterPro" id="IPR036366">
    <property type="entry name" value="PGBDSf"/>
</dbReference>
<evidence type="ECO:0000256" key="5">
    <source>
        <dbReference type="ARBA" id="ARBA00022801"/>
    </source>
</evidence>
<dbReference type="GO" id="GO:0018104">
    <property type="term" value="P:peptidoglycan-protein cross-linking"/>
    <property type="evidence" value="ECO:0007669"/>
    <property type="project" value="TreeGrafter"/>
</dbReference>
<dbReference type="GO" id="GO:0016757">
    <property type="term" value="F:glycosyltransferase activity"/>
    <property type="evidence" value="ECO:0007669"/>
    <property type="project" value="UniProtKB-KW"/>
</dbReference>
<evidence type="ECO:0000256" key="8">
    <source>
        <dbReference type="ARBA" id="ARBA00023316"/>
    </source>
</evidence>
<evidence type="ECO:0000256" key="7">
    <source>
        <dbReference type="ARBA" id="ARBA00022984"/>
    </source>
</evidence>
<dbReference type="PANTHER" id="PTHR30582">
    <property type="entry name" value="L,D-TRANSPEPTIDASE"/>
    <property type="match status" value="1"/>
</dbReference>
<evidence type="ECO:0000256" key="2">
    <source>
        <dbReference type="ARBA" id="ARBA00005992"/>
    </source>
</evidence>
<accession>A0A9X3TRW9</accession>
<keyword evidence="8 9" id="KW-0961">Cell wall biogenesis/degradation</keyword>
<dbReference type="GO" id="GO:0071972">
    <property type="term" value="F:peptidoglycan L,D-transpeptidase activity"/>
    <property type="evidence" value="ECO:0007669"/>
    <property type="project" value="TreeGrafter"/>
</dbReference>
<keyword evidence="5" id="KW-0378">Hydrolase</keyword>
<dbReference type="Pfam" id="PF01471">
    <property type="entry name" value="PG_binding_1"/>
    <property type="match status" value="1"/>
</dbReference>
<dbReference type="SUPFAM" id="SSF47090">
    <property type="entry name" value="PGBD-like"/>
    <property type="match status" value="1"/>
</dbReference>
<dbReference type="Gene3D" id="2.40.440.10">
    <property type="entry name" value="L,D-transpeptidase catalytic domain-like"/>
    <property type="match status" value="1"/>
</dbReference>
<keyword evidence="10" id="KW-0732">Signal</keyword>
<dbReference type="PANTHER" id="PTHR30582:SF24">
    <property type="entry name" value="L,D-TRANSPEPTIDASE ERFK_SRFK-RELATED"/>
    <property type="match status" value="1"/>
</dbReference>
<keyword evidence="4" id="KW-0808">Transferase</keyword>
<dbReference type="InterPro" id="IPR050979">
    <property type="entry name" value="LD-transpeptidase"/>
</dbReference>
<dbReference type="InterPro" id="IPR036365">
    <property type="entry name" value="PGBD-like_sf"/>
</dbReference>
<dbReference type="Proteomes" id="UP001151071">
    <property type="component" value="Unassembled WGS sequence"/>
</dbReference>
<feature type="active site" description="Nucleophile" evidence="9">
    <location>
        <position position="118"/>
    </location>
</feature>
<evidence type="ECO:0000256" key="1">
    <source>
        <dbReference type="ARBA" id="ARBA00004752"/>
    </source>
</evidence>
<comment type="caution">
    <text evidence="12">The sequence shown here is derived from an EMBL/GenBank/DDBJ whole genome shotgun (WGS) entry which is preliminary data.</text>
</comment>
<dbReference type="GO" id="GO:0008360">
    <property type="term" value="P:regulation of cell shape"/>
    <property type="evidence" value="ECO:0007669"/>
    <property type="project" value="UniProtKB-UniRule"/>
</dbReference>
<keyword evidence="6 9" id="KW-0133">Cell shape</keyword>
<dbReference type="PROSITE" id="PS52029">
    <property type="entry name" value="LD_TPASE"/>
    <property type="match status" value="1"/>
</dbReference>
<evidence type="ECO:0000256" key="9">
    <source>
        <dbReference type="PROSITE-ProRule" id="PRU01373"/>
    </source>
</evidence>
<evidence type="ECO:0000256" key="3">
    <source>
        <dbReference type="ARBA" id="ARBA00022676"/>
    </source>
</evidence>
<dbReference type="SUPFAM" id="SSF141523">
    <property type="entry name" value="L,D-transpeptidase catalytic domain-like"/>
    <property type="match status" value="1"/>
</dbReference>